<dbReference type="EMBL" id="GBXM01052535">
    <property type="protein sequence ID" value="JAH56042.1"/>
    <property type="molecule type" value="Transcribed_RNA"/>
</dbReference>
<dbReference type="AlphaFoldDB" id="A0A0E9TRF9"/>
<organism evidence="1">
    <name type="scientific">Anguilla anguilla</name>
    <name type="common">European freshwater eel</name>
    <name type="synonym">Muraena anguilla</name>
    <dbReference type="NCBI Taxonomy" id="7936"/>
    <lineage>
        <taxon>Eukaryota</taxon>
        <taxon>Metazoa</taxon>
        <taxon>Chordata</taxon>
        <taxon>Craniata</taxon>
        <taxon>Vertebrata</taxon>
        <taxon>Euteleostomi</taxon>
        <taxon>Actinopterygii</taxon>
        <taxon>Neopterygii</taxon>
        <taxon>Teleostei</taxon>
        <taxon>Anguilliformes</taxon>
        <taxon>Anguillidae</taxon>
        <taxon>Anguilla</taxon>
    </lineage>
</organism>
<sequence length="66" mass="7435">MHAVLMLLKDMLGFQNIPPHVSCPGFSLVQFSECLTSSNLPICNSWLRVPHVKQYVASFIFITKAK</sequence>
<protein>
    <submittedName>
        <fullName evidence="1">Uncharacterized protein</fullName>
    </submittedName>
</protein>
<evidence type="ECO:0000313" key="1">
    <source>
        <dbReference type="EMBL" id="JAH56042.1"/>
    </source>
</evidence>
<reference evidence="1" key="2">
    <citation type="journal article" date="2015" name="Fish Shellfish Immunol.">
        <title>Early steps in the European eel (Anguilla anguilla)-Vibrio vulnificus interaction in the gills: Role of the RtxA13 toxin.</title>
        <authorList>
            <person name="Callol A."/>
            <person name="Pajuelo D."/>
            <person name="Ebbesson L."/>
            <person name="Teles M."/>
            <person name="MacKenzie S."/>
            <person name="Amaro C."/>
        </authorList>
    </citation>
    <scope>NUCLEOTIDE SEQUENCE</scope>
</reference>
<reference evidence="1" key="1">
    <citation type="submission" date="2014-11" db="EMBL/GenBank/DDBJ databases">
        <authorList>
            <person name="Amaro Gonzalez C."/>
        </authorList>
    </citation>
    <scope>NUCLEOTIDE SEQUENCE</scope>
</reference>
<proteinExistence type="predicted"/>
<accession>A0A0E9TRF9</accession>
<name>A0A0E9TRF9_ANGAN</name>